<evidence type="ECO:0000259" key="1">
    <source>
        <dbReference type="PROSITE" id="PS50878"/>
    </source>
</evidence>
<dbReference type="AlphaFoldDB" id="A0A8K0CKX1"/>
<dbReference type="PANTHER" id="PTHR47027:SF29">
    <property type="entry name" value="C2H2-TYPE DOMAIN-CONTAINING PROTEIN"/>
    <property type="match status" value="1"/>
</dbReference>
<dbReference type="InterPro" id="IPR000477">
    <property type="entry name" value="RT_dom"/>
</dbReference>
<dbReference type="Pfam" id="PF00078">
    <property type="entry name" value="RVT_1"/>
    <property type="match status" value="1"/>
</dbReference>
<dbReference type="EMBL" id="VTPC01085954">
    <property type="protein sequence ID" value="KAF2886931.1"/>
    <property type="molecule type" value="Genomic_DNA"/>
</dbReference>
<organism evidence="2 3">
    <name type="scientific">Ignelater luminosus</name>
    <name type="common">Cucubano</name>
    <name type="synonym">Pyrophorus luminosus</name>
    <dbReference type="NCBI Taxonomy" id="2038154"/>
    <lineage>
        <taxon>Eukaryota</taxon>
        <taxon>Metazoa</taxon>
        <taxon>Ecdysozoa</taxon>
        <taxon>Arthropoda</taxon>
        <taxon>Hexapoda</taxon>
        <taxon>Insecta</taxon>
        <taxon>Pterygota</taxon>
        <taxon>Neoptera</taxon>
        <taxon>Endopterygota</taxon>
        <taxon>Coleoptera</taxon>
        <taxon>Polyphaga</taxon>
        <taxon>Elateriformia</taxon>
        <taxon>Elateroidea</taxon>
        <taxon>Elateridae</taxon>
        <taxon>Agrypninae</taxon>
        <taxon>Pyrophorini</taxon>
        <taxon>Ignelater</taxon>
    </lineage>
</organism>
<gene>
    <name evidence="2" type="ORF">ILUMI_19242</name>
</gene>
<comment type="caution">
    <text evidence="2">The sequence shown here is derived from an EMBL/GenBank/DDBJ whole genome shotgun (WGS) entry which is preliminary data.</text>
</comment>
<evidence type="ECO:0000313" key="2">
    <source>
        <dbReference type="EMBL" id="KAF2886931.1"/>
    </source>
</evidence>
<dbReference type="SUPFAM" id="SSF56672">
    <property type="entry name" value="DNA/RNA polymerases"/>
    <property type="match status" value="1"/>
</dbReference>
<name>A0A8K0CKX1_IGNLU</name>
<protein>
    <recommendedName>
        <fullName evidence="1">Reverse transcriptase domain-containing protein</fullName>
    </recommendedName>
</protein>
<dbReference type="Proteomes" id="UP000801492">
    <property type="component" value="Unassembled WGS sequence"/>
</dbReference>
<dbReference type="OrthoDB" id="7978815at2759"/>
<evidence type="ECO:0000313" key="3">
    <source>
        <dbReference type="Proteomes" id="UP000801492"/>
    </source>
</evidence>
<proteinExistence type="predicted"/>
<feature type="domain" description="Reverse transcriptase" evidence="1">
    <location>
        <begin position="1"/>
        <end position="119"/>
    </location>
</feature>
<keyword evidence="3" id="KW-1185">Reference proteome</keyword>
<dbReference type="PANTHER" id="PTHR47027">
    <property type="entry name" value="REVERSE TRANSCRIPTASE DOMAIN-CONTAINING PROTEIN"/>
    <property type="match status" value="1"/>
</dbReference>
<dbReference type="InterPro" id="IPR043502">
    <property type="entry name" value="DNA/RNA_pol_sf"/>
</dbReference>
<accession>A0A8K0CKX1</accession>
<dbReference type="PROSITE" id="PS50878">
    <property type="entry name" value="RT_POL"/>
    <property type="match status" value="1"/>
</dbReference>
<dbReference type="GO" id="GO:0071897">
    <property type="term" value="P:DNA biosynthetic process"/>
    <property type="evidence" value="ECO:0007669"/>
    <property type="project" value="UniProtKB-ARBA"/>
</dbReference>
<sequence length="119" mass="13405">MQELEIPPYLASLIRITLSQVECHVRVQNNVSCTFTTQNGWHQGDSLSTILFSLVLEKAAREANINTRGIIINKSVEILAYADDVDIITRSKRDVIHAFVSLEEDAKKIGLRINPEKTK</sequence>
<reference evidence="2" key="1">
    <citation type="submission" date="2019-08" db="EMBL/GenBank/DDBJ databases">
        <title>The genome of the North American firefly Photinus pyralis.</title>
        <authorList>
            <consortium name="Photinus pyralis genome working group"/>
            <person name="Fallon T.R."/>
            <person name="Sander Lower S.E."/>
            <person name="Weng J.-K."/>
        </authorList>
    </citation>
    <scope>NUCLEOTIDE SEQUENCE</scope>
    <source>
        <strain evidence="2">TRF0915ILg1</strain>
        <tissue evidence="2">Whole body</tissue>
    </source>
</reference>